<name>A0A9J7AQ55_9PROT</name>
<dbReference type="InterPro" id="IPR012910">
    <property type="entry name" value="Plug_dom"/>
</dbReference>
<keyword evidence="3 8" id="KW-1134">Transmembrane beta strand</keyword>
<evidence type="ECO:0000256" key="1">
    <source>
        <dbReference type="ARBA" id="ARBA00004571"/>
    </source>
</evidence>
<dbReference type="SUPFAM" id="SSF56935">
    <property type="entry name" value="Porins"/>
    <property type="match status" value="1"/>
</dbReference>
<dbReference type="GO" id="GO:0009279">
    <property type="term" value="C:cell outer membrane"/>
    <property type="evidence" value="ECO:0007669"/>
    <property type="project" value="UniProtKB-SubCell"/>
</dbReference>
<evidence type="ECO:0000256" key="4">
    <source>
        <dbReference type="ARBA" id="ARBA00022692"/>
    </source>
</evidence>
<evidence type="ECO:0000256" key="9">
    <source>
        <dbReference type="RuleBase" id="RU003357"/>
    </source>
</evidence>
<evidence type="ECO:0000256" key="3">
    <source>
        <dbReference type="ARBA" id="ARBA00022452"/>
    </source>
</evidence>
<keyword evidence="5 9" id="KW-0798">TonB box</keyword>
<proteinExistence type="inferred from homology"/>
<dbReference type="PANTHER" id="PTHR30069:SF42">
    <property type="entry name" value="FERRIC AEROBACTIN RECEPTOR"/>
    <property type="match status" value="1"/>
</dbReference>
<dbReference type="PROSITE" id="PS52016">
    <property type="entry name" value="TONB_DEPENDENT_REC_3"/>
    <property type="match status" value="1"/>
</dbReference>
<dbReference type="Pfam" id="PF00593">
    <property type="entry name" value="TonB_dep_Rec_b-barrel"/>
    <property type="match status" value="1"/>
</dbReference>
<dbReference type="InterPro" id="IPR000531">
    <property type="entry name" value="Beta-barrel_TonB"/>
</dbReference>
<evidence type="ECO:0000313" key="12">
    <source>
        <dbReference type="EMBL" id="UUX49528.1"/>
    </source>
</evidence>
<feature type="domain" description="TonB-dependent receptor-like beta-barrel" evidence="10">
    <location>
        <begin position="254"/>
        <end position="705"/>
    </location>
</feature>
<dbReference type="GO" id="GO:0015344">
    <property type="term" value="F:siderophore uptake transmembrane transporter activity"/>
    <property type="evidence" value="ECO:0007669"/>
    <property type="project" value="TreeGrafter"/>
</dbReference>
<dbReference type="Gene3D" id="2.170.130.10">
    <property type="entry name" value="TonB-dependent receptor, plug domain"/>
    <property type="match status" value="1"/>
</dbReference>
<keyword evidence="2 8" id="KW-0813">Transport</keyword>
<dbReference type="RefSeq" id="WP_257768250.1">
    <property type="nucleotide sequence ID" value="NZ_CP102480.1"/>
</dbReference>
<feature type="domain" description="TonB-dependent receptor plug" evidence="11">
    <location>
        <begin position="62"/>
        <end position="165"/>
    </location>
</feature>
<evidence type="ECO:0000259" key="10">
    <source>
        <dbReference type="Pfam" id="PF00593"/>
    </source>
</evidence>
<dbReference type="PANTHER" id="PTHR30069">
    <property type="entry name" value="TONB-DEPENDENT OUTER MEMBRANE RECEPTOR"/>
    <property type="match status" value="1"/>
</dbReference>
<comment type="similarity">
    <text evidence="8 9">Belongs to the TonB-dependent receptor family.</text>
</comment>
<evidence type="ECO:0000256" key="6">
    <source>
        <dbReference type="ARBA" id="ARBA00023136"/>
    </source>
</evidence>
<reference evidence="12" key="1">
    <citation type="submission" date="2022-08" db="EMBL/GenBank/DDBJ databases">
        <title>Nisaea acidiphila sp. nov., isolated from a marine algal debris and emended description of the genus Nisaea Urios et al. 2008.</title>
        <authorList>
            <person name="Kwon K."/>
        </authorList>
    </citation>
    <scope>NUCLEOTIDE SEQUENCE</scope>
    <source>
        <strain evidence="12">MEBiC11861</strain>
    </source>
</reference>
<organism evidence="12 13">
    <name type="scientific">Nisaea acidiphila</name>
    <dbReference type="NCBI Taxonomy" id="1862145"/>
    <lineage>
        <taxon>Bacteria</taxon>
        <taxon>Pseudomonadati</taxon>
        <taxon>Pseudomonadota</taxon>
        <taxon>Alphaproteobacteria</taxon>
        <taxon>Rhodospirillales</taxon>
        <taxon>Thalassobaculaceae</taxon>
        <taxon>Nisaea</taxon>
    </lineage>
</organism>
<dbReference type="Proteomes" id="UP001060336">
    <property type="component" value="Chromosome"/>
</dbReference>
<sequence length="738" mass="79298">MPRAEKLLPVSITAFGIKRLLLSATCLVMLPVPNSLAQQAGNGPVVLQPLVVSATRSEEAIDSIPGTVQVIETDKIEEALGAEGNLGSFLGKYVPGISPGNGTLASSGQTFRGRSVQVLVNGAPQNISLRNNSRILNLIDPSSIERIEVVAGASSIYGDGATGGIVNIITKSAAQEGLSGFVSEEIASTEHDLLDGAHTDTSGQIAYGKDRLSLLMNGRFRTTGDMYDGAGERIPEDPMIGQGGGSGIRQYNVSGQGRYEGNGFDLGVYGSTVYLKQDIDFYSNYLTDPVSFDSTEPYTGQPALEDTQNVSADLNVYETPVGDLRFQIYYNDAEKRASRALPDAQVNPFVYSDPGVLQSDDAQSVLLAEQAGFRSTAITDVGMLLDGAQLNWGFDYGYNDVTQTLLDGRDIIAPMEQHSYAGFAQLSIPVTDLIDVRAGVRHERFDLEIDDFVRPAANFIRHPTDPSIGAIPFSAAAVTGASTTFEATVFNIGAVAHVMPNLDLFGNYSEGYSVPDVGAFTRRALDPTNPFETSFDYSEIAPDAAVVENYEAGARFGTDRLSVSFSAFLSESDKGTNITADALTLSQNKERIYGAEMTVAGLLTPDWDAGALLNFTEGEWDQDGDGDIDDDLPNSRIGAPFRATVYSGYRFAEGFRLYGEMLYTSSREADDGGSAQMKVTPTTTFNARLTYDGGFGKLHLGVDNILDREQLNPTASSVRNTPVAAEGRRFYVGFKKEF</sequence>
<dbReference type="EMBL" id="CP102480">
    <property type="protein sequence ID" value="UUX49528.1"/>
    <property type="molecule type" value="Genomic_DNA"/>
</dbReference>
<keyword evidence="13" id="KW-1185">Reference proteome</keyword>
<evidence type="ECO:0000256" key="8">
    <source>
        <dbReference type="PROSITE-ProRule" id="PRU01360"/>
    </source>
</evidence>
<protein>
    <submittedName>
        <fullName evidence="12">TonB-dependent receptor</fullName>
    </submittedName>
</protein>
<evidence type="ECO:0000256" key="5">
    <source>
        <dbReference type="ARBA" id="ARBA00023077"/>
    </source>
</evidence>
<evidence type="ECO:0000256" key="2">
    <source>
        <dbReference type="ARBA" id="ARBA00022448"/>
    </source>
</evidence>
<dbReference type="AlphaFoldDB" id="A0A9J7AQ55"/>
<dbReference type="Pfam" id="PF07715">
    <property type="entry name" value="Plug"/>
    <property type="match status" value="1"/>
</dbReference>
<dbReference type="InterPro" id="IPR037066">
    <property type="entry name" value="Plug_dom_sf"/>
</dbReference>
<keyword evidence="6 8" id="KW-0472">Membrane</keyword>
<evidence type="ECO:0000259" key="11">
    <source>
        <dbReference type="Pfam" id="PF07715"/>
    </source>
</evidence>
<keyword evidence="7 8" id="KW-0998">Cell outer membrane</keyword>
<evidence type="ECO:0000256" key="7">
    <source>
        <dbReference type="ARBA" id="ARBA00023237"/>
    </source>
</evidence>
<dbReference type="CDD" id="cd01347">
    <property type="entry name" value="ligand_gated_channel"/>
    <property type="match status" value="1"/>
</dbReference>
<dbReference type="KEGG" id="naci:NUH88_19275"/>
<dbReference type="GO" id="GO:0044718">
    <property type="term" value="P:siderophore transmembrane transport"/>
    <property type="evidence" value="ECO:0007669"/>
    <property type="project" value="TreeGrafter"/>
</dbReference>
<keyword evidence="12" id="KW-0675">Receptor</keyword>
<dbReference type="InterPro" id="IPR036942">
    <property type="entry name" value="Beta-barrel_TonB_sf"/>
</dbReference>
<accession>A0A9J7AQ55</accession>
<keyword evidence="4 8" id="KW-0812">Transmembrane</keyword>
<comment type="subcellular location">
    <subcellularLocation>
        <location evidence="1 8">Cell outer membrane</location>
        <topology evidence="1 8">Multi-pass membrane protein</topology>
    </subcellularLocation>
</comment>
<evidence type="ECO:0000313" key="13">
    <source>
        <dbReference type="Proteomes" id="UP001060336"/>
    </source>
</evidence>
<dbReference type="InterPro" id="IPR039426">
    <property type="entry name" value="TonB-dep_rcpt-like"/>
</dbReference>
<gene>
    <name evidence="12" type="ORF">NUH88_19275</name>
</gene>
<dbReference type="Gene3D" id="2.40.170.20">
    <property type="entry name" value="TonB-dependent receptor, beta-barrel domain"/>
    <property type="match status" value="1"/>
</dbReference>